<gene>
    <name evidence="2" type="primary">BX000999.2</name>
</gene>
<feature type="non-terminal residue" evidence="2">
    <location>
        <position position="69"/>
    </location>
</feature>
<dbReference type="EMBL" id="HAEA01007156">
    <property type="protein sequence ID" value="SBQ35636.1"/>
    <property type="molecule type" value="Transcribed_RNA"/>
</dbReference>
<organism evidence="2">
    <name type="scientific">Nothobranchius kadleci</name>
    <name type="common">African annual killifish</name>
    <dbReference type="NCBI Taxonomy" id="1051664"/>
    <lineage>
        <taxon>Eukaryota</taxon>
        <taxon>Metazoa</taxon>
        <taxon>Chordata</taxon>
        <taxon>Craniata</taxon>
        <taxon>Vertebrata</taxon>
        <taxon>Euteleostomi</taxon>
        <taxon>Actinopterygii</taxon>
        <taxon>Neopterygii</taxon>
        <taxon>Teleostei</taxon>
        <taxon>Neoteleostei</taxon>
        <taxon>Acanthomorphata</taxon>
        <taxon>Ovalentaria</taxon>
        <taxon>Atherinomorphae</taxon>
        <taxon>Cyprinodontiformes</taxon>
        <taxon>Nothobranchiidae</taxon>
        <taxon>Nothobranchius</taxon>
    </lineage>
</organism>
<sequence>ASIKAHFIGNRNGQNSLYRDAEHPTPCSVPGQRWRGTQRRGRFVPSEINGAVDFIKIINKHDFEQLWAN</sequence>
<evidence type="ECO:0000313" key="2">
    <source>
        <dbReference type="EMBL" id="SBQ35636.1"/>
    </source>
</evidence>
<protein>
    <submittedName>
        <fullName evidence="2">Uncharacterized protein</fullName>
    </submittedName>
</protein>
<feature type="region of interest" description="Disordered" evidence="1">
    <location>
        <begin position="14"/>
        <end position="36"/>
    </location>
</feature>
<reference evidence="2" key="1">
    <citation type="submission" date="2016-05" db="EMBL/GenBank/DDBJ databases">
        <authorList>
            <person name="Lavstsen T."/>
            <person name="Jespersen J.S."/>
        </authorList>
    </citation>
    <scope>NUCLEOTIDE SEQUENCE</scope>
    <source>
        <tissue evidence="2">Brain</tissue>
    </source>
</reference>
<dbReference type="AlphaFoldDB" id="A0A1A8DQT4"/>
<reference evidence="2" key="2">
    <citation type="submission" date="2016-06" db="EMBL/GenBank/DDBJ databases">
        <title>The genome of a short-lived fish provides insights into sex chromosome evolution and the genetic control of aging.</title>
        <authorList>
            <person name="Reichwald K."/>
            <person name="Felder M."/>
            <person name="Petzold A."/>
            <person name="Koch P."/>
            <person name="Groth M."/>
            <person name="Platzer M."/>
        </authorList>
    </citation>
    <scope>NUCLEOTIDE SEQUENCE</scope>
    <source>
        <tissue evidence="2">Brain</tissue>
    </source>
</reference>
<feature type="non-terminal residue" evidence="2">
    <location>
        <position position="1"/>
    </location>
</feature>
<evidence type="ECO:0000256" key="1">
    <source>
        <dbReference type="SAM" id="MobiDB-lite"/>
    </source>
</evidence>
<accession>A0A1A8DQT4</accession>
<name>A0A1A8DQT4_NOTKA</name>
<proteinExistence type="predicted"/>